<dbReference type="GO" id="GO:0005634">
    <property type="term" value="C:nucleus"/>
    <property type="evidence" value="ECO:0007669"/>
    <property type="project" value="UniProtKB-SubCell"/>
</dbReference>
<dbReference type="GO" id="GO:0034353">
    <property type="term" value="F:mRNA 5'-diphosphatase activity"/>
    <property type="evidence" value="ECO:0007669"/>
    <property type="project" value="TreeGrafter"/>
</dbReference>
<keyword evidence="7" id="KW-0547">Nucleotide-binding</keyword>
<evidence type="ECO:0000256" key="4">
    <source>
        <dbReference type="ARBA" id="ARBA00044692"/>
    </source>
</evidence>
<comment type="caution">
    <text evidence="9">The sequence shown here is derived from an EMBL/GenBank/DDBJ whole genome shotgun (WGS) entry which is preliminary data.</text>
</comment>
<keyword evidence="7" id="KW-0378">Hydrolase</keyword>
<feature type="domain" description="RAI1-like" evidence="8">
    <location>
        <begin position="21"/>
        <end position="361"/>
    </location>
</feature>
<dbReference type="InterPro" id="IPR039039">
    <property type="entry name" value="RAI1-like_fam"/>
</dbReference>
<dbReference type="Pfam" id="PF08652">
    <property type="entry name" value="RAI1"/>
    <property type="match status" value="1"/>
</dbReference>
<dbReference type="GO" id="GO:0046872">
    <property type="term" value="F:metal ion binding"/>
    <property type="evidence" value="ECO:0007669"/>
    <property type="project" value="UniProtKB-KW"/>
</dbReference>
<evidence type="ECO:0000256" key="7">
    <source>
        <dbReference type="RuleBase" id="RU367113"/>
    </source>
</evidence>
<evidence type="ECO:0000313" key="9">
    <source>
        <dbReference type="EMBL" id="KAH7363106.1"/>
    </source>
</evidence>
<gene>
    <name evidence="9" type="ORF">B0T11DRAFT_282086</name>
</gene>
<dbReference type="Proteomes" id="UP000813385">
    <property type="component" value="Unassembled WGS sequence"/>
</dbReference>
<dbReference type="EC" id="3.6.1.-" evidence="7"/>
<dbReference type="GO" id="GO:0004518">
    <property type="term" value="F:nuclease activity"/>
    <property type="evidence" value="ECO:0007669"/>
    <property type="project" value="UniProtKB-KW"/>
</dbReference>
<organism evidence="9 10">
    <name type="scientific">Plectosphaerella cucumerina</name>
    <dbReference type="NCBI Taxonomy" id="40658"/>
    <lineage>
        <taxon>Eukaryota</taxon>
        <taxon>Fungi</taxon>
        <taxon>Dikarya</taxon>
        <taxon>Ascomycota</taxon>
        <taxon>Pezizomycotina</taxon>
        <taxon>Sordariomycetes</taxon>
        <taxon>Hypocreomycetidae</taxon>
        <taxon>Glomerellales</taxon>
        <taxon>Plectosphaerellaceae</taxon>
        <taxon>Plectosphaerella</taxon>
    </lineage>
</organism>
<evidence type="ECO:0000259" key="8">
    <source>
        <dbReference type="Pfam" id="PF08652"/>
    </source>
</evidence>
<accession>A0A8K0TKE1</accession>
<dbReference type="GO" id="GO:0003723">
    <property type="term" value="F:RNA binding"/>
    <property type="evidence" value="ECO:0007669"/>
    <property type="project" value="UniProtKB-KW"/>
</dbReference>
<evidence type="ECO:0000313" key="10">
    <source>
        <dbReference type="Proteomes" id="UP000813385"/>
    </source>
</evidence>
<comment type="function">
    <text evidence="5">Decapping enzyme for NAD-capped RNAs: specifically hydrolyzes the nicotinamide adenine dinucleotide (NAD) cap from a subset of RNAs by removing the entire NAD moiety from the 5'-end of an NAD-capped RNA. The NAD-cap is present at the 5'-end of some RNAs and snoRNAs. In contrast to the canonical 5'-end N7 methylguanosine (m7G) cap, the NAD cap promotes mRNA decay. Also acts as a non-canonical decapping enzyme that removes the entire cap structure of m7G capped or incompletely capped RNAs. Has decapping activity toward incomplete 5'-end m7G cap mRNAs such as unmethylated 5'-end-capped RNA (cap0), while it has no activity toward 2'-O-ribose methylated m7G cap (cap1). Also possesses RNA 5'-pyrophosphohydrolase activity by hydrolyzing the 5'-end triphosphate to release pyrophosphates. Stimulates exoribonuclease activity of Rat1, allowing it to degrade RNAs with stable secondary structure more effectively.</text>
</comment>
<keyword evidence="10" id="KW-1185">Reference proteome</keyword>
<comment type="cofactor">
    <cofactor evidence="1 7">
        <name>a divalent metal cation</name>
        <dbReference type="ChEBI" id="CHEBI:60240"/>
    </cofactor>
</comment>
<comment type="similarity">
    <text evidence="2 7">Belongs to the DXO/Dom3Z family.</text>
</comment>
<dbReference type="PANTHER" id="PTHR12395:SF9">
    <property type="entry name" value="DECAPPING AND EXORIBONUCLEASE PROTEIN"/>
    <property type="match status" value="1"/>
</dbReference>
<keyword evidence="7" id="KW-0540">Nuclease</keyword>
<evidence type="ECO:0000256" key="3">
    <source>
        <dbReference type="ARBA" id="ARBA00044676"/>
    </source>
</evidence>
<dbReference type="GO" id="GO:0110155">
    <property type="term" value="P:NAD-cap decapping"/>
    <property type="evidence" value="ECO:0007669"/>
    <property type="project" value="TreeGrafter"/>
</dbReference>
<dbReference type="OrthoDB" id="5853397at2759"/>
<dbReference type="AlphaFoldDB" id="A0A8K0TKE1"/>
<keyword evidence="7" id="KW-0479">Metal-binding</keyword>
<dbReference type="InterPro" id="IPR013961">
    <property type="entry name" value="RAI1"/>
</dbReference>
<comment type="catalytic activity">
    <reaction evidence="3">
        <text>a 5'-end (N(7)-methyl 5'-triphosphoguanosine)-ribonucleoside-ribonucleotide in mRNA + H2O = a (N(7)-methyl 5'-triphosphoguanosine)-nucleoside + a 5'-end phospho-ribonucleoside in mRNA + H(+)</text>
        <dbReference type="Rhea" id="RHEA:66928"/>
        <dbReference type="Rhea" id="RHEA-COMP:15692"/>
        <dbReference type="Rhea" id="RHEA-COMP:17313"/>
        <dbReference type="ChEBI" id="CHEBI:15377"/>
        <dbReference type="ChEBI" id="CHEBI:15378"/>
        <dbReference type="ChEBI" id="CHEBI:138282"/>
        <dbReference type="ChEBI" id="CHEBI:172876"/>
        <dbReference type="ChEBI" id="CHEBI:172877"/>
    </reaction>
    <physiologicalReaction direction="left-to-right" evidence="3">
        <dbReference type="Rhea" id="RHEA:66929"/>
    </physiologicalReaction>
</comment>
<reference evidence="9" key="1">
    <citation type="journal article" date="2021" name="Nat. Commun.">
        <title>Genetic determinants of endophytism in the Arabidopsis root mycobiome.</title>
        <authorList>
            <person name="Mesny F."/>
            <person name="Miyauchi S."/>
            <person name="Thiergart T."/>
            <person name="Pickel B."/>
            <person name="Atanasova L."/>
            <person name="Karlsson M."/>
            <person name="Huettel B."/>
            <person name="Barry K.W."/>
            <person name="Haridas S."/>
            <person name="Chen C."/>
            <person name="Bauer D."/>
            <person name="Andreopoulos W."/>
            <person name="Pangilinan J."/>
            <person name="LaButti K."/>
            <person name="Riley R."/>
            <person name="Lipzen A."/>
            <person name="Clum A."/>
            <person name="Drula E."/>
            <person name="Henrissat B."/>
            <person name="Kohler A."/>
            <person name="Grigoriev I.V."/>
            <person name="Martin F.M."/>
            <person name="Hacquard S."/>
        </authorList>
    </citation>
    <scope>NUCLEOTIDE SEQUENCE</scope>
    <source>
        <strain evidence="9">MPI-CAGE-AT-0016</strain>
    </source>
</reference>
<sequence>MSEQFSIHPIGRFYAASQPVKRPKEFACFSYDDNHEFHLGDSSMRYYYNPTLGADLSQGFNTFIKHDDSKAEHLDALLKTIKDHEEKTGAKIDANIVTWRGMMTKLLATPFDDRDGFEMNATLYQGCIFIEENHEYKERSRREQASQQRRGPHSQEVMQYWGYKFETLATLPKPWGETSRAYIEGRETEVVNNKPQYCSVVRTGISATTICIGGEVDAIWDSKPSQPGTPINWVELKTSAEIRPGNHRDVENFHRKLLKFWLQSFLLGVPKIIVGFRTQHGILSSLEEIETATIPDTIARQERPAWNGDMCINFGADFLEWLRGTINDDGVWRIRRKPGAPHIEVFRVEEAGHGDILTDEFINWRIKLSLGPPPPPRAE</sequence>
<proteinExistence type="inferred from homology"/>
<evidence type="ECO:0000256" key="6">
    <source>
        <dbReference type="ARBA" id="ARBA00048124"/>
    </source>
</evidence>
<dbReference type="GO" id="GO:0005829">
    <property type="term" value="C:cytosol"/>
    <property type="evidence" value="ECO:0007669"/>
    <property type="project" value="TreeGrafter"/>
</dbReference>
<comment type="subcellular location">
    <subcellularLocation>
        <location evidence="7">Nucleus</location>
    </subcellularLocation>
</comment>
<evidence type="ECO:0000256" key="5">
    <source>
        <dbReference type="ARBA" id="ARBA00046211"/>
    </source>
</evidence>
<dbReference type="GO" id="GO:0000956">
    <property type="term" value="P:nuclear-transcribed mRNA catabolic process"/>
    <property type="evidence" value="ECO:0007669"/>
    <property type="project" value="TreeGrafter"/>
</dbReference>
<dbReference type="GO" id="GO:0000166">
    <property type="term" value="F:nucleotide binding"/>
    <property type="evidence" value="ECO:0007669"/>
    <property type="project" value="UniProtKB-KW"/>
</dbReference>
<comment type="catalytic activity">
    <reaction evidence="4">
        <text>a 5'-end triphospho-ribonucleoside in mRNA + H2O = a 5'-end phospho-ribonucleoside in mRNA + diphosphate + H(+)</text>
        <dbReference type="Rhea" id="RHEA:78683"/>
        <dbReference type="Rhea" id="RHEA-COMP:15692"/>
        <dbReference type="Rhea" id="RHEA-COMP:17164"/>
        <dbReference type="ChEBI" id="CHEBI:15377"/>
        <dbReference type="ChEBI" id="CHEBI:15378"/>
        <dbReference type="ChEBI" id="CHEBI:33019"/>
        <dbReference type="ChEBI" id="CHEBI:138282"/>
        <dbReference type="ChEBI" id="CHEBI:167618"/>
    </reaction>
    <physiologicalReaction direction="left-to-right" evidence="4">
        <dbReference type="Rhea" id="RHEA:78684"/>
    </physiologicalReaction>
</comment>
<dbReference type="EMBL" id="JAGPXD010000003">
    <property type="protein sequence ID" value="KAH7363106.1"/>
    <property type="molecule type" value="Genomic_DNA"/>
</dbReference>
<dbReference type="PANTHER" id="PTHR12395">
    <property type="entry name" value="DOM-3 RELATED"/>
    <property type="match status" value="1"/>
</dbReference>
<evidence type="ECO:0000256" key="2">
    <source>
        <dbReference type="ARBA" id="ARBA00006562"/>
    </source>
</evidence>
<protein>
    <recommendedName>
        <fullName evidence="7">Decapping nuclease</fullName>
        <ecNumber evidence="7">3.6.1.-</ecNumber>
    </recommendedName>
</protein>
<name>A0A8K0TKE1_9PEZI</name>
<comment type="catalytic activity">
    <reaction evidence="6">
        <text>a 5'-end NAD(+)-phospho-ribonucleoside in mRNA + H2O = a 5'-end phospho-ribonucleoside in mRNA + NAD(+) + H(+)</text>
        <dbReference type="Rhea" id="RHEA:60880"/>
        <dbReference type="Rhea" id="RHEA-COMP:15692"/>
        <dbReference type="Rhea" id="RHEA-COMP:15698"/>
        <dbReference type="ChEBI" id="CHEBI:15377"/>
        <dbReference type="ChEBI" id="CHEBI:15378"/>
        <dbReference type="ChEBI" id="CHEBI:57540"/>
        <dbReference type="ChEBI" id="CHEBI:138282"/>
        <dbReference type="ChEBI" id="CHEBI:144029"/>
    </reaction>
    <physiologicalReaction direction="left-to-right" evidence="6">
        <dbReference type="Rhea" id="RHEA:60881"/>
    </physiologicalReaction>
</comment>
<evidence type="ECO:0000256" key="1">
    <source>
        <dbReference type="ARBA" id="ARBA00001968"/>
    </source>
</evidence>
<keyword evidence="7" id="KW-0694">RNA-binding</keyword>
<keyword evidence="7" id="KW-0539">Nucleus</keyword>